<dbReference type="FunFam" id="3.40.50.980:FF:000001">
    <property type="entry name" value="Non-ribosomal peptide synthetase"/>
    <property type="match status" value="1"/>
</dbReference>
<dbReference type="PATRIC" id="fig|1134457.3.peg.657"/>
<evidence type="ECO:0000259" key="2">
    <source>
        <dbReference type="Pfam" id="PF00668"/>
    </source>
</evidence>
<gene>
    <name evidence="3" type="primary">cmdD</name>
    <name evidence="3" type="ORF">O53_318</name>
</gene>
<dbReference type="Gene3D" id="3.30.559.10">
    <property type="entry name" value="Chloramphenicol acetyltransferase-like domain"/>
    <property type="match status" value="1"/>
</dbReference>
<dbReference type="AlphaFoldDB" id="L7E9L9"/>
<name>L7E9L9_MICAE</name>
<reference evidence="3 4" key="1">
    <citation type="journal article" date="2013" name="Genome Announc.">
        <title>Whole-Genome Sequence of Microcystis aeruginosa TAIHU98, a Nontoxic Bloom-Forming Strain Isolated from Taihu Lake, China.</title>
        <authorList>
            <person name="Yang C."/>
            <person name="Zhang W."/>
            <person name="Ren M."/>
            <person name="Song L."/>
            <person name="Li T."/>
            <person name="Zhao J."/>
        </authorList>
    </citation>
    <scope>NUCLEOTIDE SEQUENCE [LARGE SCALE GENOMIC DNA]</scope>
    <source>
        <strain evidence="3 4">TAIHU98</strain>
    </source>
</reference>
<dbReference type="InterPro" id="IPR023213">
    <property type="entry name" value="CAT-like_dom_sf"/>
</dbReference>
<dbReference type="GO" id="GO:0009239">
    <property type="term" value="P:enterobactin biosynthetic process"/>
    <property type="evidence" value="ECO:0007669"/>
    <property type="project" value="TreeGrafter"/>
</dbReference>
<dbReference type="InterPro" id="IPR000873">
    <property type="entry name" value="AMP-dep_synth/lig_dom"/>
</dbReference>
<dbReference type="Pfam" id="PF00501">
    <property type="entry name" value="AMP-binding"/>
    <property type="match status" value="1"/>
</dbReference>
<dbReference type="SUPFAM" id="SSF56801">
    <property type="entry name" value="Acetyl-CoA synthetase-like"/>
    <property type="match status" value="1"/>
</dbReference>
<dbReference type="InterPro" id="IPR001242">
    <property type="entry name" value="Condensation_dom"/>
</dbReference>
<evidence type="ECO:0000313" key="4">
    <source>
        <dbReference type="Proteomes" id="UP000010932"/>
    </source>
</evidence>
<dbReference type="InterPro" id="IPR010071">
    <property type="entry name" value="AA_adenyl_dom"/>
</dbReference>
<dbReference type="Proteomes" id="UP000010932">
    <property type="component" value="Unassembled WGS sequence"/>
</dbReference>
<dbReference type="CDD" id="cd19531">
    <property type="entry name" value="LCL_NRPS-like"/>
    <property type="match status" value="1"/>
</dbReference>
<dbReference type="NCBIfam" id="TIGR01733">
    <property type="entry name" value="AA-adenyl-dom"/>
    <property type="match status" value="1"/>
</dbReference>
<dbReference type="PROSITE" id="PS00455">
    <property type="entry name" value="AMP_BINDING"/>
    <property type="match status" value="1"/>
</dbReference>
<feature type="domain" description="Condensation" evidence="2">
    <location>
        <begin position="2"/>
        <end position="419"/>
    </location>
</feature>
<dbReference type="GO" id="GO:0008610">
    <property type="term" value="P:lipid biosynthetic process"/>
    <property type="evidence" value="ECO:0007669"/>
    <property type="project" value="UniProtKB-ARBA"/>
</dbReference>
<comment type="caution">
    <text evidence="3">The sequence shown here is derived from an EMBL/GenBank/DDBJ whole genome shotgun (WGS) entry which is preliminary data.</text>
</comment>
<dbReference type="Gene3D" id="3.30.559.30">
    <property type="entry name" value="Nonribosomal peptide synthetase, condensation domain"/>
    <property type="match status" value="1"/>
</dbReference>
<dbReference type="FunFam" id="3.40.50.12780:FF:000012">
    <property type="entry name" value="Non-ribosomal peptide synthetase"/>
    <property type="match status" value="1"/>
</dbReference>
<feature type="domain" description="AMP-dependent synthetase/ligase" evidence="1">
    <location>
        <begin position="439"/>
        <end position="779"/>
    </location>
</feature>
<proteinExistence type="predicted"/>
<organism evidence="3 4">
    <name type="scientific">Microcystis aeruginosa TAIHU98</name>
    <dbReference type="NCBI Taxonomy" id="1134457"/>
    <lineage>
        <taxon>Bacteria</taxon>
        <taxon>Bacillati</taxon>
        <taxon>Cyanobacteriota</taxon>
        <taxon>Cyanophyceae</taxon>
        <taxon>Oscillatoriophycideae</taxon>
        <taxon>Chroococcales</taxon>
        <taxon>Microcystaceae</taxon>
        <taxon>Microcystis</taxon>
    </lineage>
</organism>
<evidence type="ECO:0000313" key="3">
    <source>
        <dbReference type="EMBL" id="ELP55719.1"/>
    </source>
</evidence>
<dbReference type="GO" id="GO:0031177">
    <property type="term" value="F:phosphopantetheine binding"/>
    <property type="evidence" value="ECO:0007669"/>
    <property type="project" value="TreeGrafter"/>
</dbReference>
<accession>L7E9L9</accession>
<dbReference type="Pfam" id="PF00668">
    <property type="entry name" value="Condensation"/>
    <property type="match status" value="1"/>
</dbReference>
<sequence length="800" mass="88837">MAYNQSVTLQLSGPLNPVAMNQAIQQISDRHEALRTKINAQGDSQEILPQVEINCPILDFSLDQASAQQQAEQWLKEESEKPFDLSQGSLVRWHLLKLEPELHLLVLTAHHIISDGWSMGVILRELGELYSAKCQGITANLKTPKQFRELIEWQSQPSQGEELKKQQAYWLTTLVNPTVLNLPTDKLRPALPSYQANRQSLTLDSQFTEKLKQFSRKQGCTLLMTLLSVYNILIHRLTGQDDILVGLPASGRGLLDSEGMVGYCTHFLPIRSQFTGNPTFADYLKQMRGVLLSAYEHQDYPFALLLNQLDLPRNTSRSPLIDVSFNLEPAINLPKMKGLEISLLPQKVSFRDRDLHLNVTEIGGEALVDCDYNTDLFEDETIQRWLGHFQTLLEAVINDPRQNLRELPLLSPAERQQLLVDWNDTKTDYPQDLCIHQLFEAQVERTPDAIAVVFEGQSLTYGELNCRANQLAHYLQTLGVGTEVLVGISLERSLEMIIGLLGVLKVGGAYVPLDPDYPIERLQFMLEDSQVSFLITQRSLLAVLPPSQANVICLDEIEEQVSQYPQDNLQNGLTIASLANVIYTSGSTGKPKGVMVEHKGLVNLALAQIQRFGVNHKSRVLQFASFSFDACISEILMTFGSGATLCLAPKDDLLPGQPLIEQLVKNGITHVTLPPSALAVLPKELLPNLQTLIVAGEACPLDLVKQWSVGRNFFNAYGPTETSVCASIGQCYQDDLKVTIGKAIANAQIYILDSYLQPLPIGVVGELHIGGVGLARGYLNRPELTAEKFIANPFASLDPP</sequence>
<protein>
    <submittedName>
        <fullName evidence="3">Amino acid adenylation domain protein</fullName>
    </submittedName>
</protein>
<dbReference type="GO" id="GO:0009366">
    <property type="term" value="C:enterobactin synthetase complex"/>
    <property type="evidence" value="ECO:0007669"/>
    <property type="project" value="TreeGrafter"/>
</dbReference>
<dbReference type="Gene3D" id="3.40.50.980">
    <property type="match status" value="2"/>
</dbReference>
<dbReference type="PANTHER" id="PTHR45527:SF1">
    <property type="entry name" value="FATTY ACID SYNTHASE"/>
    <property type="match status" value="1"/>
</dbReference>
<dbReference type="GO" id="GO:0047527">
    <property type="term" value="F:2,3-dihydroxybenzoate-serine ligase activity"/>
    <property type="evidence" value="ECO:0007669"/>
    <property type="project" value="TreeGrafter"/>
</dbReference>
<dbReference type="EMBL" id="ANKQ01000001">
    <property type="protein sequence ID" value="ELP55719.1"/>
    <property type="molecule type" value="Genomic_DNA"/>
</dbReference>
<evidence type="ECO:0000259" key="1">
    <source>
        <dbReference type="Pfam" id="PF00501"/>
    </source>
</evidence>
<dbReference type="GO" id="GO:0005829">
    <property type="term" value="C:cytosol"/>
    <property type="evidence" value="ECO:0007669"/>
    <property type="project" value="TreeGrafter"/>
</dbReference>
<dbReference type="PANTHER" id="PTHR45527">
    <property type="entry name" value="NONRIBOSOMAL PEPTIDE SYNTHETASE"/>
    <property type="match status" value="1"/>
</dbReference>
<dbReference type="Gene3D" id="2.30.38.10">
    <property type="entry name" value="Luciferase, Domain 3"/>
    <property type="match status" value="1"/>
</dbReference>
<dbReference type="SUPFAM" id="SSF52777">
    <property type="entry name" value="CoA-dependent acyltransferases"/>
    <property type="match status" value="2"/>
</dbReference>
<dbReference type="GO" id="GO:0043041">
    <property type="term" value="P:amino acid activation for nonribosomal peptide biosynthetic process"/>
    <property type="evidence" value="ECO:0007669"/>
    <property type="project" value="TreeGrafter"/>
</dbReference>
<dbReference type="InterPro" id="IPR020845">
    <property type="entry name" value="AMP-binding_CS"/>
</dbReference>